<name>A0A9K3DQZ0_HELAN</name>
<dbReference type="EMBL" id="MNCJ02000331">
    <property type="protein sequence ID" value="KAF5759734.1"/>
    <property type="molecule type" value="Genomic_DNA"/>
</dbReference>
<evidence type="ECO:0000313" key="3">
    <source>
        <dbReference type="Proteomes" id="UP000215914"/>
    </source>
</evidence>
<accession>A0A9K3DQZ0</accession>
<sequence>MRVLFQYCIAIFRLVNDKGERSCDRSGNNGGSGHRRQRRDRIPASIPVTRVIWRSA</sequence>
<comment type="caution">
    <text evidence="2">The sequence shown here is derived from an EMBL/GenBank/DDBJ whole genome shotgun (WGS) entry which is preliminary data.</text>
</comment>
<dbReference type="Gramene" id="mRNA:HanXRQr2_Chr16g0744921">
    <property type="protein sequence ID" value="mRNA:HanXRQr2_Chr16g0744921"/>
    <property type="gene ID" value="HanXRQr2_Chr16g0744921"/>
</dbReference>
<keyword evidence="3" id="KW-1185">Reference proteome</keyword>
<gene>
    <name evidence="2" type="ORF">HanXRQr2_Chr16g0744921</name>
</gene>
<evidence type="ECO:0000256" key="1">
    <source>
        <dbReference type="SAM" id="MobiDB-lite"/>
    </source>
</evidence>
<protein>
    <submittedName>
        <fullName evidence="2">Uncharacterized protein</fullName>
    </submittedName>
</protein>
<dbReference type="Proteomes" id="UP000215914">
    <property type="component" value="Unassembled WGS sequence"/>
</dbReference>
<dbReference type="AlphaFoldDB" id="A0A9K3DQZ0"/>
<organism evidence="2 3">
    <name type="scientific">Helianthus annuus</name>
    <name type="common">Common sunflower</name>
    <dbReference type="NCBI Taxonomy" id="4232"/>
    <lineage>
        <taxon>Eukaryota</taxon>
        <taxon>Viridiplantae</taxon>
        <taxon>Streptophyta</taxon>
        <taxon>Embryophyta</taxon>
        <taxon>Tracheophyta</taxon>
        <taxon>Spermatophyta</taxon>
        <taxon>Magnoliopsida</taxon>
        <taxon>eudicotyledons</taxon>
        <taxon>Gunneridae</taxon>
        <taxon>Pentapetalae</taxon>
        <taxon>asterids</taxon>
        <taxon>campanulids</taxon>
        <taxon>Asterales</taxon>
        <taxon>Asteraceae</taxon>
        <taxon>Asteroideae</taxon>
        <taxon>Heliantheae alliance</taxon>
        <taxon>Heliantheae</taxon>
        <taxon>Helianthus</taxon>
    </lineage>
</organism>
<reference evidence="2" key="1">
    <citation type="journal article" date="2017" name="Nature">
        <title>The sunflower genome provides insights into oil metabolism, flowering and Asterid evolution.</title>
        <authorList>
            <person name="Badouin H."/>
            <person name="Gouzy J."/>
            <person name="Grassa C.J."/>
            <person name="Murat F."/>
            <person name="Staton S.E."/>
            <person name="Cottret L."/>
            <person name="Lelandais-Briere C."/>
            <person name="Owens G.L."/>
            <person name="Carrere S."/>
            <person name="Mayjonade B."/>
            <person name="Legrand L."/>
            <person name="Gill N."/>
            <person name="Kane N.C."/>
            <person name="Bowers J.E."/>
            <person name="Hubner S."/>
            <person name="Bellec A."/>
            <person name="Berard A."/>
            <person name="Berges H."/>
            <person name="Blanchet N."/>
            <person name="Boniface M.C."/>
            <person name="Brunel D."/>
            <person name="Catrice O."/>
            <person name="Chaidir N."/>
            <person name="Claudel C."/>
            <person name="Donnadieu C."/>
            <person name="Faraut T."/>
            <person name="Fievet G."/>
            <person name="Helmstetter N."/>
            <person name="King M."/>
            <person name="Knapp S.J."/>
            <person name="Lai Z."/>
            <person name="Le Paslier M.C."/>
            <person name="Lippi Y."/>
            <person name="Lorenzon L."/>
            <person name="Mandel J.R."/>
            <person name="Marage G."/>
            <person name="Marchand G."/>
            <person name="Marquand E."/>
            <person name="Bret-Mestries E."/>
            <person name="Morien E."/>
            <person name="Nambeesan S."/>
            <person name="Nguyen T."/>
            <person name="Pegot-Espagnet P."/>
            <person name="Pouilly N."/>
            <person name="Raftis F."/>
            <person name="Sallet E."/>
            <person name="Schiex T."/>
            <person name="Thomas J."/>
            <person name="Vandecasteele C."/>
            <person name="Vares D."/>
            <person name="Vear F."/>
            <person name="Vautrin S."/>
            <person name="Crespi M."/>
            <person name="Mangin B."/>
            <person name="Burke J.M."/>
            <person name="Salse J."/>
            <person name="Munos S."/>
            <person name="Vincourt P."/>
            <person name="Rieseberg L.H."/>
            <person name="Langlade N.B."/>
        </authorList>
    </citation>
    <scope>NUCLEOTIDE SEQUENCE</scope>
    <source>
        <tissue evidence="2">Leaves</tissue>
    </source>
</reference>
<evidence type="ECO:0000313" key="2">
    <source>
        <dbReference type="EMBL" id="KAF5759734.1"/>
    </source>
</evidence>
<reference evidence="2" key="2">
    <citation type="submission" date="2020-06" db="EMBL/GenBank/DDBJ databases">
        <title>Helianthus annuus Genome sequencing and assembly Release 2.</title>
        <authorList>
            <person name="Gouzy J."/>
            <person name="Langlade N."/>
            <person name="Munos S."/>
        </authorList>
    </citation>
    <scope>NUCLEOTIDE SEQUENCE</scope>
    <source>
        <tissue evidence="2">Leaves</tissue>
    </source>
</reference>
<proteinExistence type="predicted"/>
<feature type="region of interest" description="Disordered" evidence="1">
    <location>
        <begin position="21"/>
        <end position="41"/>
    </location>
</feature>